<dbReference type="AlphaFoldDB" id="A0A0D0DH23"/>
<dbReference type="OrthoDB" id="3365874at2759"/>
<protein>
    <recommendedName>
        <fullName evidence="5">BZIP domain-containing protein</fullName>
    </recommendedName>
</protein>
<organism evidence="3 4">
    <name type="scientific">Paxillus rubicundulus Ve08.2h10</name>
    <dbReference type="NCBI Taxonomy" id="930991"/>
    <lineage>
        <taxon>Eukaryota</taxon>
        <taxon>Fungi</taxon>
        <taxon>Dikarya</taxon>
        <taxon>Basidiomycota</taxon>
        <taxon>Agaricomycotina</taxon>
        <taxon>Agaricomycetes</taxon>
        <taxon>Agaricomycetidae</taxon>
        <taxon>Boletales</taxon>
        <taxon>Paxilineae</taxon>
        <taxon>Paxillaceae</taxon>
        <taxon>Paxillus</taxon>
    </lineage>
</organism>
<feature type="compositionally biased region" description="Polar residues" evidence="2">
    <location>
        <begin position="119"/>
        <end position="133"/>
    </location>
</feature>
<evidence type="ECO:0000256" key="1">
    <source>
        <dbReference type="SAM" id="Coils"/>
    </source>
</evidence>
<gene>
    <name evidence="3" type="ORF">PAXRUDRAFT_825012</name>
</gene>
<evidence type="ECO:0008006" key="5">
    <source>
        <dbReference type="Google" id="ProtNLM"/>
    </source>
</evidence>
<sequence length="241" mass="26547">MVRGRKKDLTTPPSHALTQQRDYRARKAQYLCELQQRCARAEEENARLRRELEIARAASNVPSNIYSAEVTLASRDLMQHLTNLSASISRFQRVAQPWTLSPLPSEPSLYVLHSDPHHSTSVSRQPQSSTSTLHRLHPAVLPSPPSPASLLSKLPPINPTLVRPETHVLPPPQSSDHHRRLRDSQPDATSTPTPDTCPSPSPSLGSDCCGGYIDCTGLVEEEAREECACTSSASPRSPQRC</sequence>
<dbReference type="CDD" id="cd14686">
    <property type="entry name" value="bZIP"/>
    <property type="match status" value="1"/>
</dbReference>
<proteinExistence type="predicted"/>
<keyword evidence="1" id="KW-0175">Coiled coil</keyword>
<evidence type="ECO:0000256" key="2">
    <source>
        <dbReference type="SAM" id="MobiDB-lite"/>
    </source>
</evidence>
<name>A0A0D0DH23_9AGAM</name>
<dbReference type="InParanoid" id="A0A0D0DH23"/>
<evidence type="ECO:0000313" key="4">
    <source>
        <dbReference type="Proteomes" id="UP000054538"/>
    </source>
</evidence>
<dbReference type="Proteomes" id="UP000054538">
    <property type="component" value="Unassembled WGS sequence"/>
</dbReference>
<keyword evidence="4" id="KW-1185">Reference proteome</keyword>
<dbReference type="HOGENOM" id="CLU_066487_0_0_1"/>
<feature type="region of interest" description="Disordered" evidence="2">
    <location>
        <begin position="111"/>
        <end position="205"/>
    </location>
</feature>
<evidence type="ECO:0000313" key="3">
    <source>
        <dbReference type="EMBL" id="KIK97377.1"/>
    </source>
</evidence>
<accession>A0A0D0DH23</accession>
<reference evidence="4" key="2">
    <citation type="submission" date="2015-01" db="EMBL/GenBank/DDBJ databases">
        <title>Evolutionary Origins and Diversification of the Mycorrhizal Mutualists.</title>
        <authorList>
            <consortium name="DOE Joint Genome Institute"/>
            <consortium name="Mycorrhizal Genomics Consortium"/>
            <person name="Kohler A."/>
            <person name="Kuo A."/>
            <person name="Nagy L.G."/>
            <person name="Floudas D."/>
            <person name="Copeland A."/>
            <person name="Barry K.W."/>
            <person name="Cichocki N."/>
            <person name="Veneault-Fourrey C."/>
            <person name="LaButti K."/>
            <person name="Lindquist E.A."/>
            <person name="Lipzen A."/>
            <person name="Lundell T."/>
            <person name="Morin E."/>
            <person name="Murat C."/>
            <person name="Riley R."/>
            <person name="Ohm R."/>
            <person name="Sun H."/>
            <person name="Tunlid A."/>
            <person name="Henrissat B."/>
            <person name="Grigoriev I.V."/>
            <person name="Hibbett D.S."/>
            <person name="Martin F."/>
        </authorList>
    </citation>
    <scope>NUCLEOTIDE SEQUENCE [LARGE SCALE GENOMIC DNA]</scope>
    <source>
        <strain evidence="4">Ve08.2h10</strain>
    </source>
</reference>
<dbReference type="EMBL" id="KN824939">
    <property type="protein sequence ID" value="KIK97377.1"/>
    <property type="molecule type" value="Genomic_DNA"/>
</dbReference>
<feature type="coiled-coil region" evidence="1">
    <location>
        <begin position="31"/>
        <end position="58"/>
    </location>
</feature>
<reference evidence="3 4" key="1">
    <citation type="submission" date="2014-04" db="EMBL/GenBank/DDBJ databases">
        <authorList>
            <consortium name="DOE Joint Genome Institute"/>
            <person name="Kuo A."/>
            <person name="Kohler A."/>
            <person name="Jargeat P."/>
            <person name="Nagy L.G."/>
            <person name="Floudas D."/>
            <person name="Copeland A."/>
            <person name="Barry K.W."/>
            <person name="Cichocki N."/>
            <person name="Veneault-Fourrey C."/>
            <person name="LaButti K."/>
            <person name="Lindquist E.A."/>
            <person name="Lipzen A."/>
            <person name="Lundell T."/>
            <person name="Morin E."/>
            <person name="Murat C."/>
            <person name="Sun H."/>
            <person name="Tunlid A."/>
            <person name="Henrissat B."/>
            <person name="Grigoriev I.V."/>
            <person name="Hibbett D.S."/>
            <person name="Martin F."/>
            <person name="Nordberg H.P."/>
            <person name="Cantor M.N."/>
            <person name="Hua S.X."/>
        </authorList>
    </citation>
    <scope>NUCLEOTIDE SEQUENCE [LARGE SCALE GENOMIC DNA]</scope>
    <source>
        <strain evidence="3 4">Ve08.2h10</strain>
    </source>
</reference>